<dbReference type="PANTHER" id="PTHR44688">
    <property type="entry name" value="DNA-BINDING TRANSCRIPTIONAL ACTIVATOR DEVR_DOSR"/>
    <property type="match status" value="1"/>
</dbReference>
<dbReference type="EMBL" id="CP000383">
    <property type="protein sequence ID" value="ABG58456.1"/>
    <property type="molecule type" value="Genomic_DNA"/>
</dbReference>
<dbReference type="GO" id="GO:0003677">
    <property type="term" value="F:DNA binding"/>
    <property type="evidence" value="ECO:0007669"/>
    <property type="project" value="UniProtKB-KW"/>
</dbReference>
<reference evidence="6 7" key="1">
    <citation type="journal article" date="2007" name="Appl. Environ. Microbiol.">
        <title>Genome sequence of the cellulolytic gliding bacterium Cytophaga hutchinsonii.</title>
        <authorList>
            <person name="Xie G."/>
            <person name="Bruce D.C."/>
            <person name="Challacombe J.F."/>
            <person name="Chertkov O."/>
            <person name="Detter J.C."/>
            <person name="Gilna P."/>
            <person name="Han C.S."/>
            <person name="Lucas S."/>
            <person name="Misra M."/>
            <person name="Myers G.L."/>
            <person name="Richardson P."/>
            <person name="Tapia R."/>
            <person name="Thayer N."/>
            <person name="Thompson L.S."/>
            <person name="Brettin T.S."/>
            <person name="Henrissat B."/>
            <person name="Wilson D.B."/>
            <person name="McBride M.J."/>
        </authorList>
    </citation>
    <scope>NUCLEOTIDE SEQUENCE [LARGE SCALE GENOMIC DNA]</scope>
    <source>
        <strain evidence="7">ATCC 33406 / DSM 1761 / CIP 103989 / NBRC 15051 / NCIMB 9469 / D465</strain>
    </source>
</reference>
<dbReference type="SMART" id="SM00421">
    <property type="entry name" value="HTH_LUXR"/>
    <property type="match status" value="1"/>
</dbReference>
<keyword evidence="1" id="KW-0805">Transcription regulation</keyword>
<sequence>MLLPGTEIHIFVFFILVVEFIFFLFQIIYYFSRPTDIQRLRFLLLLLFAVYYNSVSGFLPDKNIPLSIEVQNTIAYSGGLLLSFYLPYYIYKSFNLASLKFYAYWGSVVFLFMPFFMCFVVPYYFTGDINLSRKLVVIVPFIYALSFIFCFTKAIREAYSYLIQTFSKIEMAGIYITVIFWTALPIIVYFDGSQLVENTIANAGFLLLIIIAIRKKISESRLEYQMLLLSKDDSKNTEIEIVFDEKRFQENCADFNLTAREREIIHLLAKAYTYKEIAEELFISDRTVAKHISNIYSKTGVSQKSELLAKLEYSLLIA</sequence>
<evidence type="ECO:0000256" key="3">
    <source>
        <dbReference type="ARBA" id="ARBA00023163"/>
    </source>
</evidence>
<feature type="transmembrane region" description="Helical" evidence="4">
    <location>
        <begin position="74"/>
        <end position="91"/>
    </location>
</feature>
<protein>
    <submittedName>
        <fullName evidence="6">Response regulator, positive activator of uhpT transcription</fullName>
    </submittedName>
</protein>
<keyword evidence="2" id="KW-0238">DNA-binding</keyword>
<evidence type="ECO:0000256" key="2">
    <source>
        <dbReference type="ARBA" id="ARBA00023125"/>
    </source>
</evidence>
<feature type="transmembrane region" description="Helical" evidence="4">
    <location>
        <begin position="172"/>
        <end position="190"/>
    </location>
</feature>
<gene>
    <name evidence="6" type="primary">uhpA</name>
    <name evidence="6" type="ordered locus">CHU_1181</name>
</gene>
<dbReference type="RefSeq" id="WP_011584571.1">
    <property type="nucleotide sequence ID" value="NC_008255.1"/>
</dbReference>
<evidence type="ECO:0000256" key="4">
    <source>
        <dbReference type="SAM" id="Phobius"/>
    </source>
</evidence>
<evidence type="ECO:0000256" key="1">
    <source>
        <dbReference type="ARBA" id="ARBA00023015"/>
    </source>
</evidence>
<dbReference type="AlphaFoldDB" id="A0A6N4SQA4"/>
<dbReference type="GO" id="GO:0006355">
    <property type="term" value="P:regulation of DNA-templated transcription"/>
    <property type="evidence" value="ECO:0007669"/>
    <property type="project" value="InterPro"/>
</dbReference>
<keyword evidence="3" id="KW-0804">Transcription</keyword>
<dbReference type="Gene3D" id="1.10.10.10">
    <property type="entry name" value="Winged helix-like DNA-binding domain superfamily/Winged helix DNA-binding domain"/>
    <property type="match status" value="1"/>
</dbReference>
<keyword evidence="4" id="KW-1133">Transmembrane helix</keyword>
<dbReference type="InterPro" id="IPR000792">
    <property type="entry name" value="Tscrpt_reg_LuxR_C"/>
</dbReference>
<dbReference type="Pfam" id="PF00196">
    <property type="entry name" value="GerE"/>
    <property type="match status" value="1"/>
</dbReference>
<name>A0A6N4SQA4_CYTH3</name>
<feature type="transmembrane region" description="Helical" evidence="4">
    <location>
        <begin position="6"/>
        <end position="30"/>
    </location>
</feature>
<keyword evidence="4" id="KW-0812">Transmembrane</keyword>
<feature type="transmembrane region" description="Helical" evidence="4">
    <location>
        <begin position="103"/>
        <end position="125"/>
    </location>
</feature>
<dbReference type="CDD" id="cd06170">
    <property type="entry name" value="LuxR_C_like"/>
    <property type="match status" value="1"/>
</dbReference>
<dbReference type="KEGG" id="chu:CHU_1181"/>
<dbReference type="PROSITE" id="PS50043">
    <property type="entry name" value="HTH_LUXR_2"/>
    <property type="match status" value="1"/>
</dbReference>
<keyword evidence="4" id="KW-0472">Membrane</keyword>
<proteinExistence type="predicted"/>
<feature type="transmembrane region" description="Helical" evidence="4">
    <location>
        <begin position="42"/>
        <end position="59"/>
    </location>
</feature>
<feature type="transmembrane region" description="Helical" evidence="4">
    <location>
        <begin position="131"/>
        <end position="151"/>
    </location>
</feature>
<dbReference type="PANTHER" id="PTHR44688:SF16">
    <property type="entry name" value="DNA-BINDING TRANSCRIPTIONAL ACTIVATOR DEVR_DOSR"/>
    <property type="match status" value="1"/>
</dbReference>
<dbReference type="InterPro" id="IPR036388">
    <property type="entry name" value="WH-like_DNA-bd_sf"/>
</dbReference>
<evidence type="ECO:0000259" key="5">
    <source>
        <dbReference type="PROSITE" id="PS50043"/>
    </source>
</evidence>
<evidence type="ECO:0000313" key="6">
    <source>
        <dbReference type="EMBL" id="ABG58456.1"/>
    </source>
</evidence>
<organism evidence="6 7">
    <name type="scientific">Cytophaga hutchinsonii (strain ATCC 33406 / DSM 1761 / CIP 103989 / NBRC 15051 / NCIMB 9469 / D465)</name>
    <dbReference type="NCBI Taxonomy" id="269798"/>
    <lineage>
        <taxon>Bacteria</taxon>
        <taxon>Pseudomonadati</taxon>
        <taxon>Bacteroidota</taxon>
        <taxon>Cytophagia</taxon>
        <taxon>Cytophagales</taxon>
        <taxon>Cytophagaceae</taxon>
        <taxon>Cytophaga</taxon>
    </lineage>
</organism>
<dbReference type="InterPro" id="IPR016032">
    <property type="entry name" value="Sig_transdc_resp-reg_C-effctor"/>
</dbReference>
<feature type="domain" description="HTH luxR-type" evidence="5">
    <location>
        <begin position="250"/>
        <end position="315"/>
    </location>
</feature>
<feature type="transmembrane region" description="Helical" evidence="4">
    <location>
        <begin position="196"/>
        <end position="213"/>
    </location>
</feature>
<keyword evidence="7" id="KW-1185">Reference proteome</keyword>
<dbReference type="Proteomes" id="UP000001822">
    <property type="component" value="Chromosome"/>
</dbReference>
<dbReference type="PRINTS" id="PR00038">
    <property type="entry name" value="HTHLUXR"/>
</dbReference>
<dbReference type="SUPFAM" id="SSF46894">
    <property type="entry name" value="C-terminal effector domain of the bipartite response regulators"/>
    <property type="match status" value="1"/>
</dbReference>
<evidence type="ECO:0000313" key="7">
    <source>
        <dbReference type="Proteomes" id="UP000001822"/>
    </source>
</evidence>
<accession>A0A6N4SQA4</accession>